<keyword evidence="1" id="KW-0175">Coiled coil</keyword>
<name>I2Q2P0_9BACT</name>
<accession>I2Q2P0</accession>
<protein>
    <submittedName>
        <fullName evidence="2">Uncharacterized protein</fullName>
    </submittedName>
</protein>
<reference evidence="2" key="1">
    <citation type="submission" date="2011-11" db="EMBL/GenBank/DDBJ databases">
        <title>Improved High-Quality Draft sequence of Desulfovibrio sp. U5L.</title>
        <authorList>
            <consortium name="US DOE Joint Genome Institute"/>
            <person name="Lucas S."/>
            <person name="Han J."/>
            <person name="Lapidus A."/>
            <person name="Cheng J.-F."/>
            <person name="Goodwin L."/>
            <person name="Pitluck S."/>
            <person name="Peters L."/>
            <person name="Ovchinnikova G."/>
            <person name="Held B."/>
            <person name="Detter J.C."/>
            <person name="Han C."/>
            <person name="Tapia R."/>
            <person name="Land M."/>
            <person name="Hauser L."/>
            <person name="Kyrpides N."/>
            <person name="Ivanova N."/>
            <person name="Pagani I."/>
            <person name="Gabster J."/>
            <person name="Walker C."/>
            <person name="Stolyar S."/>
            <person name="Stahl D."/>
            <person name="Arkin A."/>
            <person name="Dehal P."/>
            <person name="Hazen T."/>
            <person name="Woyke T."/>
        </authorList>
    </citation>
    <scope>NUCLEOTIDE SEQUENCE [LARGE SCALE GENOMIC DNA]</scope>
    <source>
        <strain evidence="2">U5L</strain>
    </source>
</reference>
<dbReference type="HOGENOM" id="CLU_2023034_0_0_7"/>
<gene>
    <name evidence="2" type="ORF">DesU5LDRAFT_2382</name>
</gene>
<dbReference type="OrthoDB" id="9996749at2"/>
<evidence type="ECO:0000313" key="2">
    <source>
        <dbReference type="EMBL" id="EIG54046.1"/>
    </source>
</evidence>
<dbReference type="STRING" id="596152.DesU5LDRAFT_2382"/>
<feature type="coiled-coil region" evidence="1">
    <location>
        <begin position="28"/>
        <end position="55"/>
    </location>
</feature>
<dbReference type="AlphaFoldDB" id="I2Q2P0"/>
<sequence>MTSRLVFGAACLLLAVVLAALAVQSIRAAGLETQIAVLARELAAANTRAAELEASEATLLAVRDGLAGQVEACQQANTQERTRTVTRVEIIRNAKPVPAQAGKVVDDATSRRAAVHLNDACR</sequence>
<dbReference type="eggNOG" id="ENOG5030AS0">
    <property type="taxonomic scope" value="Bacteria"/>
</dbReference>
<organism evidence="2">
    <name type="scientific">Desulfovibrio sp. U5L</name>
    <dbReference type="NCBI Taxonomy" id="596152"/>
    <lineage>
        <taxon>Bacteria</taxon>
        <taxon>Pseudomonadati</taxon>
        <taxon>Thermodesulfobacteriota</taxon>
        <taxon>Desulfovibrionia</taxon>
        <taxon>Desulfovibrionales</taxon>
        <taxon>Desulfovibrionaceae</taxon>
        <taxon>Desulfovibrio</taxon>
    </lineage>
</organism>
<proteinExistence type="predicted"/>
<dbReference type="EMBL" id="JH600068">
    <property type="protein sequence ID" value="EIG54046.1"/>
    <property type="molecule type" value="Genomic_DNA"/>
</dbReference>
<evidence type="ECO:0000256" key="1">
    <source>
        <dbReference type="SAM" id="Coils"/>
    </source>
</evidence>